<dbReference type="Proteomes" id="UP000431922">
    <property type="component" value="Unassembled WGS sequence"/>
</dbReference>
<evidence type="ECO:0000313" key="2">
    <source>
        <dbReference type="EMBL" id="MXP43551.1"/>
    </source>
</evidence>
<dbReference type="AlphaFoldDB" id="A0A845AX17"/>
<accession>A0A845AX17</accession>
<protein>
    <recommendedName>
        <fullName evidence="1">Phosphodiester glycosidase domain-containing protein</fullName>
    </recommendedName>
</protein>
<feature type="domain" description="Phosphodiester glycosidase" evidence="1">
    <location>
        <begin position="80"/>
        <end position="226"/>
    </location>
</feature>
<dbReference type="InterPro" id="IPR018711">
    <property type="entry name" value="NAGPA"/>
</dbReference>
<reference evidence="2 3" key="1">
    <citation type="submission" date="2019-12" db="EMBL/GenBank/DDBJ databases">
        <title>Genomic-based taxomic classification of the family Erythrobacteraceae.</title>
        <authorList>
            <person name="Xu L."/>
        </authorList>
    </citation>
    <scope>NUCLEOTIDE SEQUENCE [LARGE SCALE GENOMIC DNA]</scope>
    <source>
        <strain evidence="2 3">KCTC 42453</strain>
    </source>
</reference>
<dbReference type="Pfam" id="PF09992">
    <property type="entry name" value="NAGPA"/>
    <property type="match status" value="1"/>
</dbReference>
<name>A0A845AX17_9SPHN</name>
<proteinExistence type="predicted"/>
<dbReference type="OrthoDB" id="5515706at2"/>
<organism evidence="2 3">
    <name type="scientific">Allopontixanthobacter sediminis</name>
    <dbReference type="NCBI Taxonomy" id="1689985"/>
    <lineage>
        <taxon>Bacteria</taxon>
        <taxon>Pseudomonadati</taxon>
        <taxon>Pseudomonadota</taxon>
        <taxon>Alphaproteobacteria</taxon>
        <taxon>Sphingomonadales</taxon>
        <taxon>Erythrobacteraceae</taxon>
        <taxon>Allopontixanthobacter</taxon>
    </lineage>
</organism>
<gene>
    <name evidence="2" type="ORF">GRI65_03650</name>
</gene>
<dbReference type="EMBL" id="WTYL01000001">
    <property type="protein sequence ID" value="MXP43551.1"/>
    <property type="molecule type" value="Genomic_DNA"/>
</dbReference>
<evidence type="ECO:0000313" key="3">
    <source>
        <dbReference type="Proteomes" id="UP000431922"/>
    </source>
</evidence>
<comment type="caution">
    <text evidence="2">The sequence shown here is derived from an EMBL/GenBank/DDBJ whole genome shotgun (WGS) entry which is preliminary data.</text>
</comment>
<evidence type="ECO:0000259" key="1">
    <source>
        <dbReference type="Pfam" id="PF09992"/>
    </source>
</evidence>
<keyword evidence="3" id="KW-1185">Reference proteome</keyword>
<sequence length="255" mass="26949">MRTEIGSGKADVVAVPIAEPTEPAIASACTSVTFEDVPLTHCIADPATHMVSMDLAPAGGAPYRSFAALAAARSADAAPVAFAMNGGMYDGEGKPIGYYVENSERLKELSRADGPGNFHLKPNGVFYGSGGKWQIRTADDFYAQVGDRPQFGTQSGPMLVIAGKLHPEITEDGPSRMIRNGVGVGPDGRAHFVISEGPLSFGKLARFYRDVLKTPNALYLDGNVSSLWDPATGRMDTSVPIGPLIVVENRQKAPS</sequence>